<dbReference type="SUPFAM" id="SSF47473">
    <property type="entry name" value="EF-hand"/>
    <property type="match status" value="1"/>
</dbReference>
<dbReference type="AlphaFoldDB" id="S9VLN8"/>
<evidence type="ECO:0000256" key="3">
    <source>
        <dbReference type="ARBA" id="ARBA00022771"/>
    </source>
</evidence>
<feature type="domain" description="EF-hand" evidence="9">
    <location>
        <begin position="346"/>
        <end position="379"/>
    </location>
</feature>
<feature type="domain" description="EF-hand" evidence="9">
    <location>
        <begin position="229"/>
        <end position="264"/>
    </location>
</feature>
<feature type="domain" description="RING-type" evidence="8">
    <location>
        <begin position="16"/>
        <end position="51"/>
    </location>
</feature>
<name>S9VLN8_9TRYP</name>
<dbReference type="Gene3D" id="3.30.40.10">
    <property type="entry name" value="Zinc/RING finger domain, C3HC4 (zinc finger)"/>
    <property type="match status" value="1"/>
</dbReference>
<keyword evidence="4" id="KW-0862">Zinc</keyword>
<dbReference type="PANTHER" id="PTHR23048">
    <property type="entry name" value="MYOSIN LIGHT CHAIN 1, 3"/>
    <property type="match status" value="1"/>
</dbReference>
<protein>
    <submittedName>
        <fullName evidence="10">Uncharacterized protein</fullName>
    </submittedName>
</protein>
<dbReference type="InterPro" id="IPR001841">
    <property type="entry name" value="Znf_RING"/>
</dbReference>
<keyword evidence="3 6" id="KW-0863">Zinc-finger</keyword>
<dbReference type="PANTHER" id="PTHR23048:SF0">
    <property type="entry name" value="CALMODULIN LIKE 3"/>
    <property type="match status" value="1"/>
</dbReference>
<comment type="caution">
    <text evidence="10">The sequence shown here is derived from an EMBL/GenBank/DDBJ whole genome shotgun (WGS) entry which is preliminary data.</text>
</comment>
<feature type="compositionally biased region" description="Polar residues" evidence="7">
    <location>
        <begin position="100"/>
        <end position="116"/>
    </location>
</feature>
<dbReference type="Pfam" id="PF13920">
    <property type="entry name" value="zf-C3HC4_3"/>
    <property type="match status" value="1"/>
</dbReference>
<feature type="compositionally biased region" description="Low complexity" evidence="7">
    <location>
        <begin position="172"/>
        <end position="190"/>
    </location>
</feature>
<evidence type="ECO:0000256" key="7">
    <source>
        <dbReference type="SAM" id="MobiDB-lite"/>
    </source>
</evidence>
<dbReference type="PROSITE" id="PS50089">
    <property type="entry name" value="ZF_RING_2"/>
    <property type="match status" value="1"/>
</dbReference>
<dbReference type="PROSITE" id="PS50222">
    <property type="entry name" value="EF_HAND_2"/>
    <property type="match status" value="4"/>
</dbReference>
<gene>
    <name evidence="10" type="ORF">STCU_07330</name>
</gene>
<feature type="compositionally biased region" description="Pro residues" evidence="7">
    <location>
        <begin position="119"/>
        <end position="133"/>
    </location>
</feature>
<evidence type="ECO:0000256" key="5">
    <source>
        <dbReference type="ARBA" id="ARBA00022837"/>
    </source>
</evidence>
<dbReference type="SMART" id="SM00054">
    <property type="entry name" value="EFh"/>
    <property type="match status" value="4"/>
</dbReference>
<keyword evidence="11" id="KW-1185">Reference proteome</keyword>
<dbReference type="GO" id="GO:0016460">
    <property type="term" value="C:myosin II complex"/>
    <property type="evidence" value="ECO:0007669"/>
    <property type="project" value="TreeGrafter"/>
</dbReference>
<evidence type="ECO:0000256" key="6">
    <source>
        <dbReference type="PROSITE-ProRule" id="PRU00175"/>
    </source>
</evidence>
<dbReference type="CDD" id="cd00051">
    <property type="entry name" value="EFh"/>
    <property type="match status" value="2"/>
</dbReference>
<dbReference type="Proteomes" id="UP000015354">
    <property type="component" value="Unassembled WGS sequence"/>
</dbReference>
<evidence type="ECO:0000259" key="8">
    <source>
        <dbReference type="PROSITE" id="PS50089"/>
    </source>
</evidence>
<feature type="compositionally biased region" description="Pro residues" evidence="7">
    <location>
        <begin position="191"/>
        <end position="205"/>
    </location>
</feature>
<evidence type="ECO:0000256" key="2">
    <source>
        <dbReference type="ARBA" id="ARBA00022737"/>
    </source>
</evidence>
<dbReference type="InterPro" id="IPR013083">
    <property type="entry name" value="Znf_RING/FYVE/PHD"/>
</dbReference>
<dbReference type="PROSITE" id="PS00518">
    <property type="entry name" value="ZF_RING_1"/>
    <property type="match status" value="1"/>
</dbReference>
<dbReference type="SMART" id="SM00184">
    <property type="entry name" value="RING"/>
    <property type="match status" value="1"/>
</dbReference>
<dbReference type="InterPro" id="IPR050230">
    <property type="entry name" value="CALM/Myosin/TropC-like"/>
</dbReference>
<keyword evidence="2" id="KW-0677">Repeat</keyword>
<proteinExistence type="predicted"/>
<accession>S9VLN8</accession>
<feature type="domain" description="EF-hand" evidence="9">
    <location>
        <begin position="310"/>
        <end position="345"/>
    </location>
</feature>
<evidence type="ECO:0000256" key="1">
    <source>
        <dbReference type="ARBA" id="ARBA00022723"/>
    </source>
</evidence>
<dbReference type="SUPFAM" id="SSF57850">
    <property type="entry name" value="RING/U-box"/>
    <property type="match status" value="1"/>
</dbReference>
<dbReference type="InterPro" id="IPR018247">
    <property type="entry name" value="EF_Hand_1_Ca_BS"/>
</dbReference>
<organism evidence="10 11">
    <name type="scientific">Strigomonas culicis</name>
    <dbReference type="NCBI Taxonomy" id="28005"/>
    <lineage>
        <taxon>Eukaryota</taxon>
        <taxon>Discoba</taxon>
        <taxon>Euglenozoa</taxon>
        <taxon>Kinetoplastea</taxon>
        <taxon>Metakinetoplastina</taxon>
        <taxon>Trypanosomatida</taxon>
        <taxon>Trypanosomatidae</taxon>
        <taxon>Strigomonadinae</taxon>
        <taxon>Strigomonas</taxon>
    </lineage>
</organism>
<evidence type="ECO:0000259" key="9">
    <source>
        <dbReference type="PROSITE" id="PS50222"/>
    </source>
</evidence>
<dbReference type="GO" id="GO:0008270">
    <property type="term" value="F:zinc ion binding"/>
    <property type="evidence" value="ECO:0007669"/>
    <property type="project" value="UniProtKB-KW"/>
</dbReference>
<evidence type="ECO:0000313" key="10">
    <source>
        <dbReference type="EMBL" id="EPY24100.1"/>
    </source>
</evidence>
<evidence type="ECO:0000313" key="11">
    <source>
        <dbReference type="Proteomes" id="UP000015354"/>
    </source>
</evidence>
<dbReference type="Gene3D" id="1.10.238.10">
    <property type="entry name" value="EF-hand"/>
    <property type="match status" value="2"/>
</dbReference>
<keyword evidence="5" id="KW-0106">Calcium</keyword>
<sequence>MASLCIGEDYSDELACPVCLDSWKDPVELLPCGHIYCKECVTGLKVCPTCRDAIKTSRTPNRTLVNMALQVKVKCAKCNWVGSREQSSRHVCASKVHPSNAPQDAPSASTAHSWTGNGAPPPQATYQPQPQPPAYSYNMDNFPSYPQPSGGPGVYMAGGPPRPPTNSPAQPPNNGYATSNNANYYNNNYNRPPPPQPSAQRPPGPSRRRYEVIEPVGSCPWTLYGIGQEEYDQIVSIFVFFDQDDSGTLEKNEVARLARWLNFSRTDNEVERIFMDMDSNGSGSLTIGEFLTWLKYNKPNPQALYGLTQSQYNTIMMQFHMYDTDQDGLLLVNEFTRLVMNLGDVKSVEIAERLFGMIDKDRDGRINIHDFLIFRAGKA</sequence>
<dbReference type="InterPro" id="IPR011992">
    <property type="entry name" value="EF-hand-dom_pair"/>
</dbReference>
<dbReference type="EMBL" id="ATMH01007330">
    <property type="protein sequence ID" value="EPY24100.1"/>
    <property type="molecule type" value="Genomic_DNA"/>
</dbReference>
<feature type="compositionally biased region" description="Pro residues" evidence="7">
    <location>
        <begin position="160"/>
        <end position="171"/>
    </location>
</feature>
<reference evidence="10 11" key="1">
    <citation type="journal article" date="2013" name="PLoS ONE">
        <title>Predicting the Proteins of Angomonas deanei, Strigomonas culicis and Their Respective Endosymbionts Reveals New Aspects of the Trypanosomatidae Family.</title>
        <authorList>
            <person name="Motta M.C."/>
            <person name="Martins A.C."/>
            <person name="de Souza S.S."/>
            <person name="Catta-Preta C.M."/>
            <person name="Silva R."/>
            <person name="Klein C.C."/>
            <person name="de Almeida L.G."/>
            <person name="de Lima Cunha O."/>
            <person name="Ciapina L.P."/>
            <person name="Brocchi M."/>
            <person name="Colabardini A.C."/>
            <person name="de Araujo Lima B."/>
            <person name="Machado C.R."/>
            <person name="de Almeida Soares C.M."/>
            <person name="Probst C.M."/>
            <person name="de Menezes C.B."/>
            <person name="Thompson C.E."/>
            <person name="Bartholomeu D.C."/>
            <person name="Gradia D.F."/>
            <person name="Pavoni D.P."/>
            <person name="Grisard E.C."/>
            <person name="Fantinatti-Garboggini F."/>
            <person name="Marchini F.K."/>
            <person name="Rodrigues-Luiz G.F."/>
            <person name="Wagner G."/>
            <person name="Goldman G.H."/>
            <person name="Fietto J.L."/>
            <person name="Elias M.C."/>
            <person name="Goldman M.H."/>
            <person name="Sagot M.F."/>
            <person name="Pereira M."/>
            <person name="Stoco P.H."/>
            <person name="de Mendonca-Neto R.P."/>
            <person name="Teixeira S.M."/>
            <person name="Maciel T.E."/>
            <person name="de Oliveira Mendes T.A."/>
            <person name="Urmenyi T.P."/>
            <person name="de Souza W."/>
            <person name="Schenkman S."/>
            <person name="de Vasconcelos A.T."/>
        </authorList>
    </citation>
    <scope>NUCLEOTIDE SEQUENCE [LARGE SCALE GENOMIC DNA]</scope>
</reference>
<keyword evidence="1" id="KW-0479">Metal-binding</keyword>
<dbReference type="Pfam" id="PF13499">
    <property type="entry name" value="EF-hand_7"/>
    <property type="match status" value="2"/>
</dbReference>
<dbReference type="PROSITE" id="PS00018">
    <property type="entry name" value="EF_HAND_1"/>
    <property type="match status" value="3"/>
</dbReference>
<feature type="region of interest" description="Disordered" evidence="7">
    <location>
        <begin position="92"/>
        <end position="208"/>
    </location>
</feature>
<feature type="domain" description="EF-hand" evidence="9">
    <location>
        <begin position="265"/>
        <end position="300"/>
    </location>
</feature>
<dbReference type="InterPro" id="IPR002048">
    <property type="entry name" value="EF_hand_dom"/>
</dbReference>
<dbReference type="InterPro" id="IPR017907">
    <property type="entry name" value="Znf_RING_CS"/>
</dbReference>
<evidence type="ECO:0000256" key="4">
    <source>
        <dbReference type="ARBA" id="ARBA00022833"/>
    </source>
</evidence>
<dbReference type="OrthoDB" id="26525at2759"/>
<dbReference type="GO" id="GO:0005509">
    <property type="term" value="F:calcium ion binding"/>
    <property type="evidence" value="ECO:0007669"/>
    <property type="project" value="InterPro"/>
</dbReference>